<sequence length="66" mass="7519">MNQALSKVLVEAKKLNKWVAAKYLVEYGICEVDLMQLEDDGLLLASDRRGEGKVLKLTLKGYHHFK</sequence>
<dbReference type="OrthoDB" id="2905297at2"/>
<dbReference type="STRING" id="1385512.N784_11775"/>
<reference evidence="1 2" key="1">
    <citation type="submission" date="2013-08" db="EMBL/GenBank/DDBJ databases">
        <authorList>
            <person name="Huang J."/>
            <person name="Wang G."/>
        </authorList>
    </citation>
    <scope>NUCLEOTIDE SEQUENCE [LARGE SCALE GENOMIC DNA]</scope>
    <source>
        <strain evidence="1 2">JSM 072002</strain>
    </source>
</reference>
<dbReference type="Proteomes" id="UP000030401">
    <property type="component" value="Unassembled WGS sequence"/>
</dbReference>
<dbReference type="EMBL" id="AVPG01000030">
    <property type="protein sequence ID" value="KGX84849.1"/>
    <property type="molecule type" value="Genomic_DNA"/>
</dbReference>
<organism evidence="1 2">
    <name type="scientific">Pontibacillus litoralis JSM 072002</name>
    <dbReference type="NCBI Taxonomy" id="1385512"/>
    <lineage>
        <taxon>Bacteria</taxon>
        <taxon>Bacillati</taxon>
        <taxon>Bacillota</taxon>
        <taxon>Bacilli</taxon>
        <taxon>Bacillales</taxon>
        <taxon>Bacillaceae</taxon>
        <taxon>Pontibacillus</taxon>
    </lineage>
</organism>
<dbReference type="AlphaFoldDB" id="A0A0A5FYH6"/>
<accession>A0A0A5FYH6</accession>
<keyword evidence="2" id="KW-1185">Reference proteome</keyword>
<name>A0A0A5FYH6_9BACI</name>
<evidence type="ECO:0000313" key="1">
    <source>
        <dbReference type="EMBL" id="KGX84849.1"/>
    </source>
</evidence>
<gene>
    <name evidence="1" type="ORF">N784_11775</name>
</gene>
<protein>
    <submittedName>
        <fullName evidence="1">Uncharacterized protein</fullName>
    </submittedName>
</protein>
<evidence type="ECO:0000313" key="2">
    <source>
        <dbReference type="Proteomes" id="UP000030401"/>
    </source>
</evidence>
<dbReference type="RefSeq" id="WP_036836002.1">
    <property type="nucleotide sequence ID" value="NZ_AVPG01000030.1"/>
</dbReference>
<proteinExistence type="predicted"/>
<comment type="caution">
    <text evidence="1">The sequence shown here is derived from an EMBL/GenBank/DDBJ whole genome shotgun (WGS) entry which is preliminary data.</text>
</comment>